<sequence>MNSLFHACSTAILTRTSHLVVKSSICGFPSLSWKTSFGHARIGKVDSNLYLNRVSVRCFSSKKHSGDSSPSQNSEFTTEMKEERDGFFVVRKGDLVGVYKNLSDCQTQVGSSICDPPVSVYKGYAMPKDTEEYLLSCGLKNALYSIRAADLTEDLFGTLVPCPFQQPSSSKSGTSDHLPKKRPQEAMWSEYADAVGSAVVSNDSARKHVKLEQQKGDQILALPSGRSCTLEFDGASKGNPGQAGAGAVIRADDGSMTLRLREGLGVATSNHAEYRAFILGLKHALREGFTSIRVQGDSKLVCMQIQGLWKVKNQNIAMVFEQAKQLKERFLSFRIIHVLRESNSDADQQANLAVELPGKELLPCTLGICHCYRSSKLLSNYVYQYRGSNSRGGRERKVVPTYASSAMKILMIRRGLRLLATGNLNSSPLIYRRHSFYSTSFFSSSSRLNANFAADDLLLGDQLATLASKAETSQNLLQPGVVVYDGVCHLCHNGVKWVIKADRDKKIKFCCLQSKAAEPYMSVCDLDRDDVRRRFLFIEGPGLYHQGSTDTVALNVLPADIIGIVIHSFTHCFKWNTEFHRLLAFCTLRSSIAAFLQILPILAQLSILTALRVLAHLPLPYSALSYFMIVPTPLRDAVYDHVAKERYKWFGKSDDCLVLREQDLLDRFIDREELLERSRSVL</sequence>
<dbReference type="InParanoid" id="A0A3Q7GBW3"/>
<organism evidence="2">
    <name type="scientific">Solanum lycopersicum</name>
    <name type="common">Tomato</name>
    <name type="synonym">Lycopersicon esculentum</name>
    <dbReference type="NCBI Taxonomy" id="4081"/>
    <lineage>
        <taxon>Eukaryota</taxon>
        <taxon>Viridiplantae</taxon>
        <taxon>Streptophyta</taxon>
        <taxon>Embryophyta</taxon>
        <taxon>Tracheophyta</taxon>
        <taxon>Spermatophyta</taxon>
        <taxon>Magnoliopsida</taxon>
        <taxon>eudicotyledons</taxon>
        <taxon>Gunneridae</taxon>
        <taxon>Pentapetalae</taxon>
        <taxon>asterids</taxon>
        <taxon>lamiids</taxon>
        <taxon>Solanales</taxon>
        <taxon>Solanaceae</taxon>
        <taxon>Solanoideae</taxon>
        <taxon>Solaneae</taxon>
        <taxon>Solanum</taxon>
        <taxon>Solanum subgen. Lycopersicon</taxon>
    </lineage>
</organism>
<proteinExistence type="predicted"/>
<dbReference type="InterPro" id="IPR052927">
    <property type="entry name" value="DCC_oxidoreductase"/>
</dbReference>
<dbReference type="InterPro" id="IPR002156">
    <property type="entry name" value="RNaseH_domain"/>
</dbReference>
<reference evidence="2" key="2">
    <citation type="submission" date="2019-01" db="UniProtKB">
        <authorList>
            <consortium name="EnsemblPlants"/>
        </authorList>
    </citation>
    <scope>IDENTIFICATION</scope>
    <source>
        <strain evidence="2">cv. Heinz 1706</strain>
    </source>
</reference>
<evidence type="ECO:0000313" key="3">
    <source>
        <dbReference type="Proteomes" id="UP000004994"/>
    </source>
</evidence>
<dbReference type="FunCoup" id="A0A3Q7GBW3">
    <property type="interactions" value="154"/>
</dbReference>
<dbReference type="Gramene" id="Solyc05g006100.3.1">
    <property type="protein sequence ID" value="Solyc05g006100.3.1"/>
    <property type="gene ID" value="Solyc05g006100.3"/>
</dbReference>
<dbReference type="PaxDb" id="4081-Solyc05g006090.2.1"/>
<dbReference type="Proteomes" id="UP000004994">
    <property type="component" value="Chromosome 5"/>
</dbReference>
<evidence type="ECO:0000313" key="2">
    <source>
        <dbReference type="EnsemblPlants" id="Solyc05g006100.3.1"/>
    </source>
</evidence>
<dbReference type="PANTHER" id="PTHR33639">
    <property type="entry name" value="THIOL-DISULFIDE OXIDOREDUCTASE DCC"/>
    <property type="match status" value="1"/>
</dbReference>
<dbReference type="EnsemblPlants" id="Solyc05g006100.3.1">
    <property type="protein sequence ID" value="Solyc05g006100.3.1"/>
    <property type="gene ID" value="Solyc05g006100.3"/>
</dbReference>
<evidence type="ECO:0000259" key="1">
    <source>
        <dbReference type="PROSITE" id="PS50879"/>
    </source>
</evidence>
<dbReference type="STRING" id="4081.A0A3Q7GBW3"/>
<dbReference type="SUPFAM" id="SSF53098">
    <property type="entry name" value="Ribonuclease H-like"/>
    <property type="match status" value="1"/>
</dbReference>
<dbReference type="GO" id="GO:0004523">
    <property type="term" value="F:RNA-DNA hybrid ribonuclease activity"/>
    <property type="evidence" value="ECO:0007669"/>
    <property type="project" value="InterPro"/>
</dbReference>
<feature type="domain" description="RNase H type-1" evidence="1">
    <location>
        <begin position="224"/>
        <end position="355"/>
    </location>
</feature>
<keyword evidence="3" id="KW-1185">Reference proteome</keyword>
<reference evidence="2" key="1">
    <citation type="journal article" date="2012" name="Nature">
        <title>The tomato genome sequence provides insights into fleshy fruit evolution.</title>
        <authorList>
            <consortium name="Tomato Genome Consortium"/>
        </authorList>
    </citation>
    <scope>NUCLEOTIDE SEQUENCE [LARGE SCALE GENOMIC DNA]</scope>
    <source>
        <strain evidence="2">cv. Heinz 1706</strain>
    </source>
</reference>
<dbReference type="PROSITE" id="PS50879">
    <property type="entry name" value="RNASE_H_1"/>
    <property type="match status" value="1"/>
</dbReference>
<dbReference type="Pfam" id="PF13456">
    <property type="entry name" value="RVT_3"/>
    <property type="match status" value="1"/>
</dbReference>
<dbReference type="FunFam" id="3.30.420.10:FF:000076">
    <property type="entry name" value="RBR-type E3 ubiquitin transferase"/>
    <property type="match status" value="1"/>
</dbReference>
<dbReference type="InterPro" id="IPR007263">
    <property type="entry name" value="DCC1-like"/>
</dbReference>
<dbReference type="GO" id="GO:0003676">
    <property type="term" value="F:nucleic acid binding"/>
    <property type="evidence" value="ECO:0007669"/>
    <property type="project" value="InterPro"/>
</dbReference>
<dbReference type="AlphaFoldDB" id="A0A3Q7GBW3"/>
<dbReference type="CDD" id="cd09279">
    <property type="entry name" value="RNase_HI_like"/>
    <property type="match status" value="1"/>
</dbReference>
<dbReference type="PANTHER" id="PTHR33639:SF1">
    <property type="entry name" value="T23E23.25"/>
    <property type="match status" value="1"/>
</dbReference>
<name>A0A3Q7GBW3_SOLLC</name>
<accession>A0A3Q7GBW3</accession>
<dbReference type="InterPro" id="IPR012337">
    <property type="entry name" value="RNaseH-like_sf"/>
</dbReference>
<dbReference type="GO" id="GO:0015035">
    <property type="term" value="F:protein-disulfide reductase activity"/>
    <property type="evidence" value="ECO:0007669"/>
    <property type="project" value="InterPro"/>
</dbReference>
<protein>
    <recommendedName>
        <fullName evidence="1">RNase H type-1 domain-containing protein</fullName>
    </recommendedName>
</protein>
<dbReference type="Pfam" id="PF04134">
    <property type="entry name" value="DCC1-like"/>
    <property type="match status" value="1"/>
</dbReference>
<dbReference type="Gene3D" id="3.30.420.10">
    <property type="entry name" value="Ribonuclease H-like superfamily/Ribonuclease H"/>
    <property type="match status" value="1"/>
</dbReference>
<dbReference type="InterPro" id="IPR036397">
    <property type="entry name" value="RNaseH_sf"/>
</dbReference>
<dbReference type="OMA" id="TAMPITM"/>